<dbReference type="Pfam" id="PF17650">
    <property type="entry name" value="RACo_linker"/>
    <property type="match status" value="1"/>
</dbReference>
<dbReference type="InterPro" id="IPR001041">
    <property type="entry name" value="2Fe-2S_ferredoxin-type"/>
</dbReference>
<sequence>MSTDPSKDPLVIFTPSGKRGRFARGTPILTAARQLGVDLDSVCGGRGICSKCQVTPSYGEFSKHGVTVADDALSEWNAVEERYQQKRGLKPGRRLGCQATVQGDVVIDVPPESQVHRQVVRKAASARAITMDPATRLYFVEVQEPDMHEPTGDLERLERALGEQWEIGEITADLSVLGKLQPTLRKGKWQVTVALYHDHTGGPARLIDIWPGLHEGGIYGLAIDLGSTTIAGHLCNLDTGEVLASSGLMNPQIRFGEDLMSRVSYAMMNPGGDAEMTRTVREALNALAQELADEASIDATLICEITLVCNPVMHHLALGIDPVELGQAPFALATSDSLSLPARELDMTAINPRARTYVLPCIAGHVGADAAAVALSEEPDKSEDLVLVCDVGTNAEILLGNKTRVLACSSPTGPAFEGAQISSGQRAAPGAIERIEIDPATKEPRFRVIGVELWSDEDGFDAAVAETGITGICGSGIIEAVAEMRMAGLLDPSGLIGSAAQTGTPRCVADGRTHSYVIHDGTAEGGPLISVTQGDIRAIQLAKSALYAGARLLMDEMGVDRVDRVVLAGAFGAHISPKHAMVLGMIPDVPLDRVTSAGNAAGTGARIALHNVAARAAIEKTVREITKVETAIEPKFQEHFVAANAIPHATDPFPELSAVVPLPAVSFNTGGGDAEGGRRRRRRG</sequence>
<dbReference type="InterPro" id="IPR042259">
    <property type="entry name" value="Raco-like_middle_sf"/>
</dbReference>
<organism evidence="2 3">
    <name type="scientific">Lutimaribacter saemankumensis</name>
    <dbReference type="NCBI Taxonomy" id="490829"/>
    <lineage>
        <taxon>Bacteria</taxon>
        <taxon>Pseudomonadati</taxon>
        <taxon>Pseudomonadota</taxon>
        <taxon>Alphaproteobacteria</taxon>
        <taxon>Rhodobacterales</taxon>
        <taxon>Roseobacteraceae</taxon>
        <taxon>Lutimaribacter</taxon>
    </lineage>
</organism>
<evidence type="ECO:0000259" key="1">
    <source>
        <dbReference type="PROSITE" id="PS51085"/>
    </source>
</evidence>
<dbReference type="InterPro" id="IPR041414">
    <property type="entry name" value="Raco-like_middle"/>
</dbReference>
<keyword evidence="3" id="KW-1185">Reference proteome</keyword>
<dbReference type="InterPro" id="IPR052911">
    <property type="entry name" value="Corrinoid_activation_enz"/>
</dbReference>
<dbReference type="CDD" id="cd00207">
    <property type="entry name" value="fer2"/>
    <property type="match status" value="1"/>
</dbReference>
<feature type="domain" description="2Fe-2S ferredoxin-type" evidence="1">
    <location>
        <begin position="9"/>
        <end position="113"/>
    </location>
</feature>
<dbReference type="Gene3D" id="3.10.20.30">
    <property type="match status" value="1"/>
</dbReference>
<dbReference type="EMBL" id="FNEB01000010">
    <property type="protein sequence ID" value="SDJ22496.1"/>
    <property type="molecule type" value="Genomic_DNA"/>
</dbReference>
<dbReference type="InterPro" id="IPR012675">
    <property type="entry name" value="Beta-grasp_dom_sf"/>
</dbReference>
<dbReference type="InterPro" id="IPR036010">
    <property type="entry name" value="2Fe-2S_ferredoxin-like_sf"/>
</dbReference>
<name>A0A1G8RZW2_9RHOB</name>
<evidence type="ECO:0000313" key="2">
    <source>
        <dbReference type="EMBL" id="SDJ22496.1"/>
    </source>
</evidence>
<dbReference type="STRING" id="490829.SAMN05421850_11074"/>
<dbReference type="GO" id="GO:0051536">
    <property type="term" value="F:iron-sulfur cluster binding"/>
    <property type="evidence" value="ECO:0007669"/>
    <property type="project" value="InterPro"/>
</dbReference>
<gene>
    <name evidence="2" type="ORF">SAMN05421850_11074</name>
</gene>
<proteinExistence type="predicted"/>
<dbReference type="Pfam" id="PF14574">
    <property type="entry name" value="RACo_C_ter"/>
    <property type="match status" value="1"/>
</dbReference>
<dbReference type="PROSITE" id="PS51085">
    <property type="entry name" value="2FE2S_FER_2"/>
    <property type="match status" value="1"/>
</dbReference>
<protein>
    <submittedName>
        <fullName evidence="2">Uncharacterized 2Fe-2 and 4Fe-4S clusters-containing protein, contains DUF4445 domain</fullName>
    </submittedName>
</protein>
<reference evidence="2 3" key="1">
    <citation type="submission" date="2016-10" db="EMBL/GenBank/DDBJ databases">
        <authorList>
            <person name="de Groot N.N."/>
        </authorList>
    </citation>
    <scope>NUCLEOTIDE SEQUENCE [LARGE SCALE GENOMIC DNA]</scope>
    <source>
        <strain evidence="2 3">DSM 28010</strain>
    </source>
</reference>
<accession>A0A1G8RZW2</accession>
<dbReference type="SUPFAM" id="SSF54292">
    <property type="entry name" value="2Fe-2S ferredoxin-like"/>
    <property type="match status" value="1"/>
</dbReference>
<dbReference type="PANTHER" id="PTHR42895">
    <property type="entry name" value="IRON-SULFUR CLUSTER-BINDING PROTEIN-RELATED"/>
    <property type="match status" value="1"/>
</dbReference>
<dbReference type="PANTHER" id="PTHR42895:SF2">
    <property type="entry name" value="IRON-SULFUR CLUSTER PROTEIN"/>
    <property type="match status" value="1"/>
</dbReference>
<dbReference type="RefSeq" id="WP_090029991.1">
    <property type="nucleotide sequence ID" value="NZ_FNEB01000010.1"/>
</dbReference>
<dbReference type="InterPro" id="IPR040506">
    <property type="entry name" value="RACo_linker"/>
</dbReference>
<dbReference type="OrthoDB" id="9810588at2"/>
<dbReference type="Gene3D" id="3.30.420.480">
    <property type="entry name" value="Domain of unknown function (DUF4445)"/>
    <property type="match status" value="1"/>
</dbReference>
<dbReference type="Proteomes" id="UP000199340">
    <property type="component" value="Unassembled WGS sequence"/>
</dbReference>
<evidence type="ECO:0000313" key="3">
    <source>
        <dbReference type="Proteomes" id="UP000199340"/>
    </source>
</evidence>
<dbReference type="Pfam" id="PF17651">
    <property type="entry name" value="Raco_middle"/>
    <property type="match status" value="1"/>
</dbReference>
<dbReference type="Gene3D" id="3.10.20.880">
    <property type="match status" value="1"/>
</dbReference>
<dbReference type="AlphaFoldDB" id="A0A1G8RZW2"/>
<dbReference type="InterPro" id="IPR027980">
    <property type="entry name" value="RACo_C"/>
</dbReference>